<evidence type="ECO:0000256" key="1">
    <source>
        <dbReference type="SAM" id="MobiDB-lite"/>
    </source>
</evidence>
<comment type="caution">
    <text evidence="3">The sequence shown here is derived from an EMBL/GenBank/DDBJ whole genome shotgun (WGS) entry which is preliminary data.</text>
</comment>
<gene>
    <name evidence="3" type="ORF">E2R54_00785</name>
</gene>
<dbReference type="Proteomes" id="UP000295633">
    <property type="component" value="Unassembled WGS sequence"/>
</dbReference>
<keyword evidence="2" id="KW-0472">Membrane</keyword>
<feature type="transmembrane region" description="Helical" evidence="2">
    <location>
        <begin position="104"/>
        <end position="123"/>
    </location>
</feature>
<proteinExistence type="predicted"/>
<dbReference type="InterPro" id="IPR022062">
    <property type="entry name" value="DUF3618"/>
</dbReference>
<dbReference type="AlphaFoldDB" id="A0A4R5YNS0"/>
<name>A0A4R5YNS0_9MICO</name>
<reference evidence="3 4" key="1">
    <citation type="submission" date="2019-03" db="EMBL/GenBank/DDBJ databases">
        <title>Genome Sequencing and Assembly of Various Microbes Isolated from Partially Reclaimed Soil and Acid Mine Drainage (AMD) Site.</title>
        <authorList>
            <person name="Steinbock B."/>
            <person name="Bechtold R."/>
            <person name="Sevigny J.L."/>
            <person name="Thomas D."/>
            <person name="Cuthill L.R."/>
            <person name="Aveiro Johannsen E.J."/>
            <person name="Thomas K."/>
            <person name="Ghosh A."/>
        </authorList>
    </citation>
    <scope>NUCLEOTIDE SEQUENCE [LARGE SCALE GENOMIC DNA]</scope>
    <source>
        <strain evidence="3 4">F-B2</strain>
    </source>
</reference>
<accession>A0A4R5YNS0</accession>
<dbReference type="EMBL" id="SMZX01000001">
    <property type="protein sequence ID" value="TDL45060.1"/>
    <property type="molecule type" value="Genomic_DNA"/>
</dbReference>
<sequence>MTTPDIPARDVPLSSAPANRPEPADDASVAEIEADIAQTRTELGDTVEQLAGKLDVKARAKQQVETVKTNVAAQIGDARDHAADYVHQATDALTDDAGKPNRNGWIALALAVVAIGAVITAVARRGR</sequence>
<protein>
    <submittedName>
        <fullName evidence="3">DUF3618 domain-containing protein</fullName>
    </submittedName>
</protein>
<evidence type="ECO:0000256" key="2">
    <source>
        <dbReference type="SAM" id="Phobius"/>
    </source>
</evidence>
<organism evidence="3 4">
    <name type="scientific">Microbacterium oleivorans</name>
    <dbReference type="NCBI Taxonomy" id="273677"/>
    <lineage>
        <taxon>Bacteria</taxon>
        <taxon>Bacillati</taxon>
        <taxon>Actinomycetota</taxon>
        <taxon>Actinomycetes</taxon>
        <taxon>Micrococcales</taxon>
        <taxon>Microbacteriaceae</taxon>
        <taxon>Microbacterium</taxon>
    </lineage>
</organism>
<dbReference type="Pfam" id="PF12277">
    <property type="entry name" value="DUF3618"/>
    <property type="match status" value="1"/>
</dbReference>
<keyword evidence="2" id="KW-1133">Transmembrane helix</keyword>
<keyword evidence="2" id="KW-0812">Transmembrane</keyword>
<evidence type="ECO:0000313" key="3">
    <source>
        <dbReference type="EMBL" id="TDL45060.1"/>
    </source>
</evidence>
<evidence type="ECO:0000313" key="4">
    <source>
        <dbReference type="Proteomes" id="UP000295633"/>
    </source>
</evidence>
<dbReference type="RefSeq" id="WP_133398330.1">
    <property type="nucleotide sequence ID" value="NZ_SMZX01000001.1"/>
</dbReference>
<feature type="region of interest" description="Disordered" evidence="1">
    <location>
        <begin position="1"/>
        <end position="27"/>
    </location>
</feature>